<evidence type="ECO:0000313" key="1">
    <source>
        <dbReference type="EnsemblPlants" id="AVESA.00010b.r2.3AG0422210.1.CDS"/>
    </source>
</evidence>
<proteinExistence type="predicted"/>
<organism evidence="1 2">
    <name type="scientific">Avena sativa</name>
    <name type="common">Oat</name>
    <dbReference type="NCBI Taxonomy" id="4498"/>
    <lineage>
        <taxon>Eukaryota</taxon>
        <taxon>Viridiplantae</taxon>
        <taxon>Streptophyta</taxon>
        <taxon>Embryophyta</taxon>
        <taxon>Tracheophyta</taxon>
        <taxon>Spermatophyta</taxon>
        <taxon>Magnoliopsida</taxon>
        <taxon>Liliopsida</taxon>
        <taxon>Poales</taxon>
        <taxon>Poaceae</taxon>
        <taxon>BOP clade</taxon>
        <taxon>Pooideae</taxon>
        <taxon>Poodae</taxon>
        <taxon>Poeae</taxon>
        <taxon>Poeae Chloroplast Group 1 (Aveneae type)</taxon>
        <taxon>Aveninae</taxon>
        <taxon>Avena</taxon>
    </lineage>
</organism>
<dbReference type="Proteomes" id="UP001732700">
    <property type="component" value="Chromosome 3A"/>
</dbReference>
<name>A0ACD5VFI8_AVESA</name>
<reference evidence="1" key="1">
    <citation type="submission" date="2021-05" db="EMBL/GenBank/DDBJ databases">
        <authorList>
            <person name="Scholz U."/>
            <person name="Mascher M."/>
            <person name="Fiebig A."/>
        </authorList>
    </citation>
    <scope>NUCLEOTIDE SEQUENCE [LARGE SCALE GENOMIC DNA]</scope>
</reference>
<protein>
    <submittedName>
        <fullName evidence="1">Uncharacterized protein</fullName>
    </submittedName>
</protein>
<evidence type="ECO:0000313" key="2">
    <source>
        <dbReference type="Proteomes" id="UP001732700"/>
    </source>
</evidence>
<reference evidence="1" key="2">
    <citation type="submission" date="2025-09" db="UniProtKB">
        <authorList>
            <consortium name="EnsemblPlants"/>
        </authorList>
    </citation>
    <scope>IDENTIFICATION</scope>
</reference>
<dbReference type="EnsemblPlants" id="AVESA.00010b.r2.3AG0422210.1">
    <property type="protein sequence ID" value="AVESA.00010b.r2.3AG0422210.1.CDS"/>
    <property type="gene ID" value="AVESA.00010b.r2.3AG0422210"/>
</dbReference>
<accession>A0ACD5VFI8</accession>
<sequence length="657" mass="73054">MDSWTTQDDDYVQENAISQGDGSNGGGTTGNIISRMELEVSFGSEKLLNLQILLMEVAQRAYDIEALMLDPDSLSTESLERAFEFDALYGILDSEVSELENLVNFIETDIGNVEKEANREESEGRLKGRLRAATQSLKQMQDLIALIRREFASFDKAIDPSHHKAGTCEGGGGYENGHVSSHTTMQVEDQRNVLHMLEQSIARELDFENKLCDSGAVVEELKMKLHHVEQETYFLEESVEAISERTFAAENASELFLGISKELIDRINTMQSKLSASCCMVGDLKSKLEQSLVQLDALKGSSEVMQDNEKNAGQEATQSQRLSTPEFFTLQQQVQKLEDCLSAEATEKGQNTSVSEISTFGKIIVDIKDAISKAESRTRTAEARGVELTQTNMQLNEELNSLKSQGSDREGLLEQRLMESDAQLEHTRASFEASSEQVSMLRCLMSDMEHVIQDLKEKYLQAETRAESAESKCMLLTDTNLELNEESSFLRGRAESLEKSLHHANRLKLSTAKDIGIKTKTITDLVAKLALERERLHLQIVALTKKNRMLAQRCKENVNEGILLSKSIAANEGELTNVTEEVLLTSSLMQTQVKATAETLDESEAVIAAPLEDESEAVRSIQPTLLNWKYIFAAFFVLSAAALVHLLTQSVVLPGFK</sequence>
<keyword evidence="2" id="KW-1185">Reference proteome</keyword>